<dbReference type="CDD" id="cd06423">
    <property type="entry name" value="CESA_like"/>
    <property type="match status" value="1"/>
</dbReference>
<dbReference type="RefSeq" id="WP_311333862.1">
    <property type="nucleotide sequence ID" value="NZ_JAVRHZ010000009.1"/>
</dbReference>
<name>A0ABU2YGA9_9FLAO</name>
<dbReference type="Proteomes" id="UP001254488">
    <property type="component" value="Unassembled WGS sequence"/>
</dbReference>
<sequence length="282" mass="32564">MDIYIIIPAYNEEAHIKKTLQSLVSQTKPPKKIVVVDDNSTDKTPDIISEFATKYDFIFSEKINTVSNHEPGSKVVHAFKQGFKKLDHDYDIICKFDADLIFPTNYLETISNYFERNQKCGMAGGFCAIKKEGSWVIENLTNPDHIRGALKAYRKDCFKTIGGLKESMGWDTVDELLAKYHGWEVVTDTSLLVKHLKPTGGTYSKKAKYKQGEAFYKMRYGYKLTQLASLKLALKKKQFGYYFDCLRGFYKAKKEKATFIVTEEEGAFIRKYRWKNIKKKLL</sequence>
<evidence type="ECO:0000313" key="5">
    <source>
        <dbReference type="EMBL" id="MDT0556916.1"/>
    </source>
</evidence>
<dbReference type="EMBL" id="JAVRHZ010000009">
    <property type="protein sequence ID" value="MDT0556916.1"/>
    <property type="molecule type" value="Genomic_DNA"/>
</dbReference>
<keyword evidence="2" id="KW-0328">Glycosyltransferase</keyword>
<dbReference type="Pfam" id="PF00535">
    <property type="entry name" value="Glycos_transf_2"/>
    <property type="match status" value="1"/>
</dbReference>
<evidence type="ECO:0000256" key="2">
    <source>
        <dbReference type="ARBA" id="ARBA00022676"/>
    </source>
</evidence>
<protein>
    <submittedName>
        <fullName evidence="5">Glycosyltransferase family 2 protein</fullName>
    </submittedName>
</protein>
<keyword evidence="3" id="KW-0808">Transferase</keyword>
<evidence type="ECO:0000313" key="6">
    <source>
        <dbReference type="Proteomes" id="UP001254488"/>
    </source>
</evidence>
<gene>
    <name evidence="5" type="ORF">RM538_12935</name>
</gene>
<dbReference type="SUPFAM" id="SSF53448">
    <property type="entry name" value="Nucleotide-diphospho-sugar transferases"/>
    <property type="match status" value="1"/>
</dbReference>
<comment type="similarity">
    <text evidence="1">Belongs to the glycosyltransferase 2 family.</text>
</comment>
<dbReference type="InterPro" id="IPR029044">
    <property type="entry name" value="Nucleotide-diphossugar_trans"/>
</dbReference>
<reference evidence="5 6" key="1">
    <citation type="submission" date="2023-09" db="EMBL/GenBank/DDBJ databases">
        <authorList>
            <person name="Rey-Velasco X."/>
        </authorList>
    </citation>
    <scope>NUCLEOTIDE SEQUENCE [LARGE SCALE GENOMIC DNA]</scope>
    <source>
        <strain evidence="5 6">W242</strain>
    </source>
</reference>
<evidence type="ECO:0000256" key="3">
    <source>
        <dbReference type="ARBA" id="ARBA00022679"/>
    </source>
</evidence>
<comment type="caution">
    <text evidence="5">The sequence shown here is derived from an EMBL/GenBank/DDBJ whole genome shotgun (WGS) entry which is preliminary data.</text>
</comment>
<accession>A0ABU2YGA9</accession>
<proteinExistence type="inferred from homology"/>
<dbReference type="Gene3D" id="3.90.550.10">
    <property type="entry name" value="Spore Coat Polysaccharide Biosynthesis Protein SpsA, Chain A"/>
    <property type="match status" value="1"/>
</dbReference>
<evidence type="ECO:0000259" key="4">
    <source>
        <dbReference type="Pfam" id="PF00535"/>
    </source>
</evidence>
<dbReference type="PANTHER" id="PTHR43630:SF1">
    <property type="entry name" value="POLY-BETA-1,6-N-ACETYL-D-GLUCOSAMINE SYNTHASE"/>
    <property type="match status" value="1"/>
</dbReference>
<keyword evidence="6" id="KW-1185">Reference proteome</keyword>
<feature type="domain" description="Glycosyltransferase 2-like" evidence="4">
    <location>
        <begin position="5"/>
        <end position="132"/>
    </location>
</feature>
<dbReference type="PANTHER" id="PTHR43630">
    <property type="entry name" value="POLY-BETA-1,6-N-ACETYL-D-GLUCOSAMINE SYNTHASE"/>
    <property type="match status" value="1"/>
</dbReference>
<evidence type="ECO:0000256" key="1">
    <source>
        <dbReference type="ARBA" id="ARBA00006739"/>
    </source>
</evidence>
<dbReference type="InterPro" id="IPR001173">
    <property type="entry name" value="Glyco_trans_2-like"/>
</dbReference>
<organism evidence="5 6">
    <name type="scientific">Patiriisocius hiemis</name>
    <dbReference type="NCBI Taxonomy" id="3075604"/>
    <lineage>
        <taxon>Bacteria</taxon>
        <taxon>Pseudomonadati</taxon>
        <taxon>Bacteroidota</taxon>
        <taxon>Flavobacteriia</taxon>
        <taxon>Flavobacteriales</taxon>
        <taxon>Flavobacteriaceae</taxon>
        <taxon>Patiriisocius</taxon>
    </lineage>
</organism>